<dbReference type="Gene3D" id="3.40.50.2000">
    <property type="entry name" value="Glycogen Phosphorylase B"/>
    <property type="match status" value="2"/>
</dbReference>
<name>A0A6F8PR66_9GAMM</name>
<accession>A0A6F8PR66</accession>
<dbReference type="Gene3D" id="3.90.1070.10">
    <property type="match status" value="1"/>
</dbReference>
<evidence type="ECO:0000256" key="5">
    <source>
        <dbReference type="ARBA" id="ARBA00047471"/>
    </source>
</evidence>
<organism evidence="9 10">
    <name type="scientific">Thiosulfativibrio zosterae</name>
    <dbReference type="NCBI Taxonomy" id="2675053"/>
    <lineage>
        <taxon>Bacteria</taxon>
        <taxon>Pseudomonadati</taxon>
        <taxon>Pseudomonadota</taxon>
        <taxon>Gammaproteobacteria</taxon>
        <taxon>Thiotrichales</taxon>
        <taxon>Piscirickettsiaceae</taxon>
        <taxon>Thiosulfativibrio</taxon>
    </lineage>
</organism>
<proteinExistence type="inferred from homology"/>
<dbReference type="InterPro" id="IPR012822">
    <property type="entry name" value="SucroseP_synth_GlycoTrfase_dom"/>
</dbReference>
<dbReference type="EC" id="2.4.1.14" evidence="2"/>
<dbReference type="Proteomes" id="UP000501466">
    <property type="component" value="Chromosome"/>
</dbReference>
<dbReference type="NCBIfam" id="TIGR02471">
    <property type="entry name" value="sucr_syn_bact_C"/>
    <property type="match status" value="1"/>
</dbReference>
<protein>
    <recommendedName>
        <fullName evidence="2">sucrose-phosphate synthase</fullName>
        <ecNumber evidence="2">2.4.1.14</ecNumber>
    </recommendedName>
</protein>
<evidence type="ECO:0000256" key="3">
    <source>
        <dbReference type="ARBA" id="ARBA00022676"/>
    </source>
</evidence>
<dbReference type="Gene3D" id="3.40.50.1000">
    <property type="entry name" value="HAD superfamily/HAD-like"/>
    <property type="match status" value="1"/>
</dbReference>
<evidence type="ECO:0000256" key="4">
    <source>
        <dbReference type="ARBA" id="ARBA00022679"/>
    </source>
</evidence>
<evidence type="ECO:0000256" key="2">
    <source>
        <dbReference type="ARBA" id="ARBA00012536"/>
    </source>
</evidence>
<feature type="domain" description="Glycosyltransferase subfamily 4-like N-terminal" evidence="8">
    <location>
        <begin position="32"/>
        <end position="223"/>
    </location>
</feature>
<dbReference type="Pfam" id="PF00534">
    <property type="entry name" value="Glycos_transf_1"/>
    <property type="match status" value="1"/>
</dbReference>
<feature type="domain" description="Sucrose phosphatase-like" evidence="7">
    <location>
        <begin position="477"/>
        <end position="713"/>
    </location>
</feature>
<dbReference type="Pfam" id="PF05116">
    <property type="entry name" value="S6PP"/>
    <property type="match status" value="1"/>
</dbReference>
<evidence type="ECO:0000259" key="6">
    <source>
        <dbReference type="Pfam" id="PF00534"/>
    </source>
</evidence>
<dbReference type="InterPro" id="IPR012821">
    <property type="entry name" value="Sucrose_P_synth_Pase-like_dom"/>
</dbReference>
<keyword evidence="3" id="KW-0328">Glycosyltransferase</keyword>
<dbReference type="InterPro" id="IPR036412">
    <property type="entry name" value="HAD-like_sf"/>
</dbReference>
<dbReference type="InterPro" id="IPR028098">
    <property type="entry name" value="Glyco_trans_4-like_N"/>
</dbReference>
<dbReference type="AlphaFoldDB" id="A0A6F8PR66"/>
<dbReference type="Pfam" id="PF13579">
    <property type="entry name" value="Glyco_trans_4_4"/>
    <property type="match status" value="1"/>
</dbReference>
<evidence type="ECO:0000313" key="10">
    <source>
        <dbReference type="Proteomes" id="UP000501466"/>
    </source>
</evidence>
<evidence type="ECO:0000313" key="9">
    <source>
        <dbReference type="EMBL" id="BBP44480.1"/>
    </source>
</evidence>
<keyword evidence="10" id="KW-1185">Reference proteome</keyword>
<dbReference type="EMBL" id="AP021888">
    <property type="protein sequence ID" value="BBP44480.1"/>
    <property type="molecule type" value="Genomic_DNA"/>
</dbReference>
<dbReference type="PANTHER" id="PTHR46039">
    <property type="entry name" value="SUCROSE-PHOSPHATE SYNTHASE 3-RELATED"/>
    <property type="match status" value="1"/>
</dbReference>
<dbReference type="SUPFAM" id="SSF56784">
    <property type="entry name" value="HAD-like"/>
    <property type="match status" value="1"/>
</dbReference>
<dbReference type="InterPro" id="IPR006380">
    <property type="entry name" value="SPP-like_dom"/>
</dbReference>
<gene>
    <name evidence="9" type="primary">sps</name>
    <name evidence="9" type="ORF">THMIRHAT_22260</name>
</gene>
<evidence type="ECO:0000259" key="7">
    <source>
        <dbReference type="Pfam" id="PF05116"/>
    </source>
</evidence>
<dbReference type="SUPFAM" id="SSF53756">
    <property type="entry name" value="UDP-Glycosyltransferase/glycogen phosphorylase"/>
    <property type="match status" value="1"/>
</dbReference>
<feature type="domain" description="Glycosyl transferase family 1" evidence="6">
    <location>
        <begin position="256"/>
        <end position="432"/>
    </location>
</feature>
<dbReference type="GO" id="GO:0046524">
    <property type="term" value="F:sucrose-phosphate synthase activity"/>
    <property type="evidence" value="ECO:0007669"/>
    <property type="project" value="UniProtKB-EC"/>
</dbReference>
<evidence type="ECO:0000259" key="8">
    <source>
        <dbReference type="Pfam" id="PF13579"/>
    </source>
</evidence>
<dbReference type="InterPro" id="IPR023214">
    <property type="entry name" value="HAD_sf"/>
</dbReference>
<dbReference type="KEGG" id="tzo:THMIRHAT_22260"/>
<dbReference type="CDD" id="cd03800">
    <property type="entry name" value="GT4_sucrose_synthase"/>
    <property type="match status" value="1"/>
</dbReference>
<comment type="similarity">
    <text evidence="1">Belongs to the glycosyltransferase 1 family.</text>
</comment>
<dbReference type="PANTHER" id="PTHR46039:SF5">
    <property type="entry name" value="SUCROSE-PHOSPHATE SYNTHASE 3-RELATED"/>
    <property type="match status" value="1"/>
</dbReference>
<dbReference type="RefSeq" id="WP_173292193.1">
    <property type="nucleotide sequence ID" value="NZ_AP021888.1"/>
</dbReference>
<reference evidence="10" key="1">
    <citation type="submission" date="2019-11" db="EMBL/GenBank/DDBJ databases">
        <title>Isolation and characterization of two novel species in the genus Thiomicrorhabdus.</title>
        <authorList>
            <person name="Mochizuki J."/>
            <person name="Kojima H."/>
            <person name="Fukui M."/>
        </authorList>
    </citation>
    <scope>NUCLEOTIDE SEQUENCE [LARGE SCALE GENOMIC DNA]</scope>
    <source>
        <strain evidence="10">AkT22</strain>
    </source>
</reference>
<comment type="catalytic activity">
    <reaction evidence="5">
        <text>beta-D-fructose 6-phosphate + UDP-alpha-D-glucose = sucrose 6(F)-phosphate + UDP + H(+)</text>
        <dbReference type="Rhea" id="RHEA:22172"/>
        <dbReference type="ChEBI" id="CHEBI:15378"/>
        <dbReference type="ChEBI" id="CHEBI:57634"/>
        <dbReference type="ChEBI" id="CHEBI:57723"/>
        <dbReference type="ChEBI" id="CHEBI:58223"/>
        <dbReference type="ChEBI" id="CHEBI:58885"/>
        <dbReference type="EC" id="2.4.1.14"/>
    </reaction>
</comment>
<sequence length="727" mass="81652">MSPNPGLYLALISVHGLIRGHDLELGRDADTGGQTLYALELAHALANHPSVARVDLFTRRVIDAAVSSDYAEPCEVVTDKLNIIRIEAGPESYLPKEQLWDVLDMFSDNMMAFFREQERFPDLLHSHYADAGYVGTHLANQTAIPLLFTGHSLGRVKRSRLLASGLNSQQIEDLYQISRRIEAEENVLAIAQRVITSTSQEIEKQYELYDYYQPEHMRILPPGTDLKLFKPPLHLELDQLEKNAERSSDLFMRLTQHLSDPQKPIILALSRPDKRKNIKALIEAYGQCAECQALANLVIIAGNRDDIEDLEEGAQEVFQELLFAVDRYDLYGKVTLPKHHQRHEVADIYRIAAATHGVFVNPALTEPFGLTLIEAAASGLPIVATEDGGPRDIVANCHNGILIDPLESQSISQALLTILKSPKQWTEFSQNGLQGVKEHYAWAAHAERYLRLISCLVRDAEPLIPKVVTRRNALYRDRMFVSSLDHNIVGDEKALQDLIKKLSAHKTSTLFVIATGRSLESALRLMKKYGIPQPDILISSSGTAIHYASKLTKDSAWTKHIDYQWAPHQVRLILKDYPGLVKQPKSEQTGFKLSYLIDPNIADVEAIKRLLHQEEQSVNVQLSFGQYLDILPIRASKGSALRYVADRWQIPLEKVFVAGGSGSDEDMMRGNTLATVVANRHQEELSQLVDNERIYFASLPHEAGILEALEYYDFFGECKAPEAVLHE</sequence>
<keyword evidence="4" id="KW-0808">Transferase</keyword>
<dbReference type="InterPro" id="IPR001296">
    <property type="entry name" value="Glyco_trans_1"/>
</dbReference>
<evidence type="ECO:0000256" key="1">
    <source>
        <dbReference type="ARBA" id="ARBA00006530"/>
    </source>
</evidence>
<dbReference type="NCBIfam" id="TIGR02472">
    <property type="entry name" value="sucr_P_syn_N"/>
    <property type="match status" value="1"/>
</dbReference>
<dbReference type="InterPro" id="IPR044161">
    <property type="entry name" value="SPS"/>
</dbReference>